<evidence type="ECO:0000256" key="6">
    <source>
        <dbReference type="ARBA" id="ARBA00034078"/>
    </source>
</evidence>
<dbReference type="PANTHER" id="PTHR23426:SF65">
    <property type="entry name" value="FERREDOXIN-2, MITOCHONDRIAL"/>
    <property type="match status" value="1"/>
</dbReference>
<name>A0A2T0Q7G8_9ACTN</name>
<dbReference type="GO" id="GO:0046872">
    <property type="term" value="F:metal ion binding"/>
    <property type="evidence" value="ECO:0007669"/>
    <property type="project" value="UniProtKB-KW"/>
</dbReference>
<proteinExistence type="inferred from homology"/>
<dbReference type="Pfam" id="PF00111">
    <property type="entry name" value="Fer2"/>
    <property type="match status" value="1"/>
</dbReference>
<dbReference type="SUPFAM" id="SSF54292">
    <property type="entry name" value="2Fe-2S ferredoxin-like"/>
    <property type="match status" value="1"/>
</dbReference>
<dbReference type="Gene3D" id="3.10.20.30">
    <property type="match status" value="1"/>
</dbReference>
<dbReference type="AlphaFoldDB" id="A0A2T0Q7G8"/>
<comment type="cofactor">
    <cofactor evidence="6">
        <name>[2Fe-2S] cluster</name>
        <dbReference type="ChEBI" id="CHEBI:190135"/>
    </cofactor>
</comment>
<keyword evidence="9" id="KW-1185">Reference proteome</keyword>
<dbReference type="InterPro" id="IPR012675">
    <property type="entry name" value="Beta-grasp_dom_sf"/>
</dbReference>
<evidence type="ECO:0000256" key="4">
    <source>
        <dbReference type="ARBA" id="ARBA00023004"/>
    </source>
</evidence>
<dbReference type="InterPro" id="IPR001055">
    <property type="entry name" value="Adrenodoxin-like"/>
</dbReference>
<evidence type="ECO:0000259" key="7">
    <source>
        <dbReference type="PROSITE" id="PS51085"/>
    </source>
</evidence>
<evidence type="ECO:0000256" key="1">
    <source>
        <dbReference type="ARBA" id="ARBA00010914"/>
    </source>
</evidence>
<evidence type="ECO:0000256" key="3">
    <source>
        <dbReference type="ARBA" id="ARBA00022723"/>
    </source>
</evidence>
<comment type="caution">
    <text evidence="8">The sequence shown here is derived from an EMBL/GenBank/DDBJ whole genome shotgun (WGS) entry which is preliminary data.</text>
</comment>
<dbReference type="Proteomes" id="UP000237846">
    <property type="component" value="Unassembled WGS sequence"/>
</dbReference>
<feature type="domain" description="2Fe-2S ferredoxin-type" evidence="7">
    <location>
        <begin position="2"/>
        <end position="105"/>
    </location>
</feature>
<dbReference type="InterPro" id="IPR036010">
    <property type="entry name" value="2Fe-2S_ferredoxin-like_sf"/>
</dbReference>
<keyword evidence="3" id="KW-0479">Metal-binding</keyword>
<evidence type="ECO:0000313" key="8">
    <source>
        <dbReference type="EMBL" id="PRX99758.1"/>
    </source>
</evidence>
<dbReference type="GO" id="GO:0051537">
    <property type="term" value="F:2 iron, 2 sulfur cluster binding"/>
    <property type="evidence" value="ECO:0007669"/>
    <property type="project" value="UniProtKB-KW"/>
</dbReference>
<dbReference type="InterPro" id="IPR001041">
    <property type="entry name" value="2Fe-2S_ferredoxin-type"/>
</dbReference>
<dbReference type="GO" id="GO:0140647">
    <property type="term" value="P:P450-containing electron transport chain"/>
    <property type="evidence" value="ECO:0007669"/>
    <property type="project" value="InterPro"/>
</dbReference>
<dbReference type="PRINTS" id="PR00355">
    <property type="entry name" value="ADRENODOXIN"/>
</dbReference>
<evidence type="ECO:0000256" key="5">
    <source>
        <dbReference type="ARBA" id="ARBA00023014"/>
    </source>
</evidence>
<sequence>MPKVFYTLPDGTERVVAAEPGDSVMRTAIRNGVTGILGQCGGELSCATCHVFVDERHAGEFPPVSEDEDDMLDVAATDREDTSRLSCRLVLAAGQEVHVTVPEAQL</sequence>
<protein>
    <submittedName>
        <fullName evidence="8">2Fe-2S ferredoxin</fullName>
    </submittedName>
</protein>
<evidence type="ECO:0000256" key="2">
    <source>
        <dbReference type="ARBA" id="ARBA00022714"/>
    </source>
</evidence>
<accession>A0A2T0Q7G8</accession>
<keyword evidence="4" id="KW-0408">Iron</keyword>
<dbReference type="PANTHER" id="PTHR23426">
    <property type="entry name" value="FERREDOXIN/ADRENODOXIN"/>
    <property type="match status" value="1"/>
</dbReference>
<keyword evidence="5" id="KW-0411">Iron-sulfur</keyword>
<evidence type="ECO:0000313" key="9">
    <source>
        <dbReference type="Proteomes" id="UP000237846"/>
    </source>
</evidence>
<gene>
    <name evidence="8" type="ORF">CLV72_103363</name>
</gene>
<dbReference type="CDD" id="cd00207">
    <property type="entry name" value="fer2"/>
    <property type="match status" value="1"/>
</dbReference>
<reference evidence="8 9" key="1">
    <citation type="submission" date="2018-03" db="EMBL/GenBank/DDBJ databases">
        <title>Genomic Encyclopedia of Archaeal and Bacterial Type Strains, Phase II (KMG-II): from individual species to whole genera.</title>
        <authorList>
            <person name="Goeker M."/>
        </authorList>
    </citation>
    <scope>NUCLEOTIDE SEQUENCE [LARGE SCALE GENOMIC DNA]</scope>
    <source>
        <strain evidence="8 9">DSM 45601</strain>
    </source>
</reference>
<dbReference type="OrthoDB" id="9799640at2"/>
<dbReference type="PROSITE" id="PS51085">
    <property type="entry name" value="2FE2S_FER_2"/>
    <property type="match status" value="1"/>
</dbReference>
<comment type="similarity">
    <text evidence="1">Belongs to the adrenodoxin/putidaredoxin family.</text>
</comment>
<dbReference type="GO" id="GO:0009055">
    <property type="term" value="F:electron transfer activity"/>
    <property type="evidence" value="ECO:0007669"/>
    <property type="project" value="TreeGrafter"/>
</dbReference>
<organism evidence="8 9">
    <name type="scientific">Allonocardiopsis opalescens</name>
    <dbReference type="NCBI Taxonomy" id="1144618"/>
    <lineage>
        <taxon>Bacteria</taxon>
        <taxon>Bacillati</taxon>
        <taxon>Actinomycetota</taxon>
        <taxon>Actinomycetes</taxon>
        <taxon>Streptosporangiales</taxon>
        <taxon>Allonocardiopsis</taxon>
    </lineage>
</organism>
<keyword evidence="2" id="KW-0001">2Fe-2S</keyword>
<dbReference type="EMBL" id="PVZC01000003">
    <property type="protein sequence ID" value="PRX99758.1"/>
    <property type="molecule type" value="Genomic_DNA"/>
</dbReference>